<proteinExistence type="predicted"/>
<accession>A0A9D2F7P6</accession>
<reference evidence="1" key="2">
    <citation type="submission" date="2021-04" db="EMBL/GenBank/DDBJ databases">
        <authorList>
            <person name="Gilroy R."/>
        </authorList>
    </citation>
    <scope>NUCLEOTIDE SEQUENCE</scope>
    <source>
        <strain evidence="1">CHK172-16539</strain>
    </source>
</reference>
<reference evidence="1" key="1">
    <citation type="journal article" date="2021" name="PeerJ">
        <title>Extensive microbial diversity within the chicken gut microbiome revealed by metagenomics and culture.</title>
        <authorList>
            <person name="Gilroy R."/>
            <person name="Ravi A."/>
            <person name="Getino M."/>
            <person name="Pursley I."/>
            <person name="Horton D.L."/>
            <person name="Alikhan N.F."/>
            <person name="Baker D."/>
            <person name="Gharbi K."/>
            <person name="Hall N."/>
            <person name="Watson M."/>
            <person name="Adriaenssens E.M."/>
            <person name="Foster-Nyarko E."/>
            <person name="Jarju S."/>
            <person name="Secka A."/>
            <person name="Antonio M."/>
            <person name="Oren A."/>
            <person name="Chaudhuri R.R."/>
            <person name="La Ragione R."/>
            <person name="Hildebrand F."/>
            <person name="Pallen M.J."/>
        </authorList>
    </citation>
    <scope>NUCLEOTIDE SEQUENCE</scope>
    <source>
        <strain evidence="1">CHK172-16539</strain>
    </source>
</reference>
<organism evidence="1 2">
    <name type="scientific">Candidatus Enterococcus avicola</name>
    <dbReference type="NCBI Taxonomy" id="2838561"/>
    <lineage>
        <taxon>Bacteria</taxon>
        <taxon>Bacillati</taxon>
        <taxon>Bacillota</taxon>
        <taxon>Bacilli</taxon>
        <taxon>Lactobacillales</taxon>
        <taxon>Enterococcaceae</taxon>
        <taxon>Enterococcus</taxon>
    </lineage>
</organism>
<gene>
    <name evidence="1" type="ORF">IAA20_06395</name>
</gene>
<dbReference type="EMBL" id="DXBN01000142">
    <property type="protein sequence ID" value="HIZ53553.1"/>
    <property type="molecule type" value="Genomic_DNA"/>
</dbReference>
<protein>
    <submittedName>
        <fullName evidence="1">Uncharacterized protein</fullName>
    </submittedName>
</protein>
<sequence>MKNDMLKIGTKFILLFSLFMSTEVSILANTDAYSQTQDEYLVSNQYFETENSYEEFYENLFNKEETFSIEIGESDEVLDSISKAIVIRDILNIKASINNDKITLTFSNIGNTTITSYSGSLNITSSSTKSGLTPVKSSKKISFLNLLPGRTKEYTFVYSMKFTRNKFELKNITTHSSGRKYTATENFYRNIYDNNLSSWNRGTFANKAMSLDYHHNKHQSEVSSSNVMKYYSLAVSERSRTVNTSLYNQTRTGTGGYKYTRKASPRRYIILSDKNKSGGNIYSFGGK</sequence>
<evidence type="ECO:0000313" key="1">
    <source>
        <dbReference type="EMBL" id="HIZ53553.1"/>
    </source>
</evidence>
<comment type="caution">
    <text evidence="1">The sequence shown here is derived from an EMBL/GenBank/DDBJ whole genome shotgun (WGS) entry which is preliminary data.</text>
</comment>
<evidence type="ECO:0000313" key="2">
    <source>
        <dbReference type="Proteomes" id="UP000824063"/>
    </source>
</evidence>
<dbReference type="Proteomes" id="UP000824063">
    <property type="component" value="Unassembled WGS sequence"/>
</dbReference>
<dbReference type="AlphaFoldDB" id="A0A9D2F7P6"/>
<name>A0A9D2F7P6_9ENTE</name>